<keyword evidence="3" id="KW-1185">Reference proteome</keyword>
<evidence type="ECO:0000313" key="2">
    <source>
        <dbReference type="EMBL" id="SSC65544.1"/>
    </source>
</evidence>
<organism evidence="2 3">
    <name type="scientific">Ciceribacter selenitireducens ATCC BAA-1503</name>
    <dbReference type="NCBI Taxonomy" id="1336235"/>
    <lineage>
        <taxon>Bacteria</taxon>
        <taxon>Pseudomonadati</taxon>
        <taxon>Pseudomonadota</taxon>
        <taxon>Alphaproteobacteria</taxon>
        <taxon>Hyphomicrobiales</taxon>
        <taxon>Rhizobiaceae</taxon>
        <taxon>Ciceribacter</taxon>
    </lineage>
</organism>
<dbReference type="AlphaFoldDB" id="A0A376ACQ9"/>
<reference evidence="3" key="1">
    <citation type="submission" date="2018-07" db="EMBL/GenBank/DDBJ databases">
        <authorList>
            <person name="Peiro R."/>
            <person name="Begona"/>
            <person name="Cbmso G."/>
            <person name="Lopez M."/>
            <person name="Gonzalez S."/>
        </authorList>
    </citation>
    <scope>NUCLEOTIDE SEQUENCE [LARGE SCALE GENOMIC DNA]</scope>
</reference>
<gene>
    <name evidence="2" type="ORF">RHIZ70_1252</name>
</gene>
<accession>A0A376ACQ9</accession>
<evidence type="ECO:0000313" key="3">
    <source>
        <dbReference type="Proteomes" id="UP000254764"/>
    </source>
</evidence>
<proteinExistence type="predicted"/>
<dbReference type="Proteomes" id="UP000254764">
    <property type="component" value="Unassembled WGS sequence"/>
</dbReference>
<dbReference type="EMBL" id="UEYP01000001">
    <property type="protein sequence ID" value="SSC65544.1"/>
    <property type="molecule type" value="Genomic_DNA"/>
</dbReference>
<feature type="region of interest" description="Disordered" evidence="1">
    <location>
        <begin position="1"/>
        <end position="23"/>
    </location>
</feature>
<protein>
    <submittedName>
        <fullName evidence="2">Uncharacterized protein</fullName>
    </submittedName>
</protein>
<sequence length="48" mass="5547">MGLRPILRRHENPHRPDEHSRQTEYCHQCIDLAADFHGLAPQTEGSLI</sequence>
<feature type="compositionally biased region" description="Basic and acidic residues" evidence="1">
    <location>
        <begin position="8"/>
        <end position="23"/>
    </location>
</feature>
<name>A0A376ACQ9_9HYPH</name>
<evidence type="ECO:0000256" key="1">
    <source>
        <dbReference type="SAM" id="MobiDB-lite"/>
    </source>
</evidence>